<evidence type="ECO:0000256" key="5">
    <source>
        <dbReference type="ARBA" id="ARBA00023136"/>
    </source>
</evidence>
<dbReference type="Proteomes" id="UP000034213">
    <property type="component" value="Unassembled WGS sequence"/>
</dbReference>
<keyword evidence="3" id="KW-0375">Hydrogen ion transport</keyword>
<evidence type="ECO:0000313" key="8">
    <source>
        <dbReference type="Proteomes" id="UP000034213"/>
    </source>
</evidence>
<keyword evidence="2" id="KW-0813">Transport</keyword>
<dbReference type="AlphaFoldDB" id="A0A0G1C4V6"/>
<evidence type="ECO:0000313" key="7">
    <source>
        <dbReference type="EMBL" id="KKS80479.1"/>
    </source>
</evidence>
<comment type="caution">
    <text evidence="7">The sequence shown here is derived from an EMBL/GenBank/DDBJ whole genome shotgun (WGS) entry which is preliminary data.</text>
</comment>
<protein>
    <submittedName>
        <fullName evidence="7">ATP synthase subunit delta</fullName>
    </submittedName>
</protein>
<reference evidence="7 8" key="1">
    <citation type="journal article" date="2015" name="Nature">
        <title>rRNA introns, odd ribosomes, and small enigmatic genomes across a large radiation of phyla.</title>
        <authorList>
            <person name="Brown C.T."/>
            <person name="Hug L.A."/>
            <person name="Thomas B.C."/>
            <person name="Sharon I."/>
            <person name="Castelle C.J."/>
            <person name="Singh A."/>
            <person name="Wilkins M.J."/>
            <person name="Williams K.H."/>
            <person name="Banfield J.F."/>
        </authorList>
    </citation>
    <scope>NUCLEOTIDE SEQUENCE [LARGE SCALE GENOMIC DNA]</scope>
</reference>
<gene>
    <name evidence="7" type="ORF">UV54_C0005G0014</name>
</gene>
<organism evidence="7 8">
    <name type="scientific">Candidatus Beckwithbacteria bacterium GW2011_GWA2_43_10</name>
    <dbReference type="NCBI Taxonomy" id="1618369"/>
    <lineage>
        <taxon>Bacteria</taxon>
        <taxon>Candidatus Beckwithiibacteriota</taxon>
    </lineage>
</organism>
<dbReference type="Pfam" id="PF00213">
    <property type="entry name" value="OSCP"/>
    <property type="match status" value="1"/>
</dbReference>
<dbReference type="GO" id="GO:0046933">
    <property type="term" value="F:proton-transporting ATP synthase activity, rotational mechanism"/>
    <property type="evidence" value="ECO:0007669"/>
    <property type="project" value="InterPro"/>
</dbReference>
<dbReference type="PRINTS" id="PR00125">
    <property type="entry name" value="ATPASEDELTA"/>
</dbReference>
<dbReference type="PANTHER" id="PTHR11910">
    <property type="entry name" value="ATP SYNTHASE DELTA CHAIN"/>
    <property type="match status" value="1"/>
</dbReference>
<keyword evidence="4" id="KW-0406">Ion transport</keyword>
<evidence type="ECO:0000256" key="1">
    <source>
        <dbReference type="ARBA" id="ARBA00004370"/>
    </source>
</evidence>
<dbReference type="GO" id="GO:0016020">
    <property type="term" value="C:membrane"/>
    <property type="evidence" value="ECO:0007669"/>
    <property type="project" value="UniProtKB-SubCell"/>
</dbReference>
<proteinExistence type="predicted"/>
<keyword evidence="5" id="KW-0472">Membrane</keyword>
<keyword evidence="6" id="KW-0066">ATP synthesis</keyword>
<dbReference type="STRING" id="1618369.UV54_C0005G0014"/>
<evidence type="ECO:0000256" key="2">
    <source>
        <dbReference type="ARBA" id="ARBA00022448"/>
    </source>
</evidence>
<evidence type="ECO:0000256" key="6">
    <source>
        <dbReference type="ARBA" id="ARBA00023310"/>
    </source>
</evidence>
<comment type="subcellular location">
    <subcellularLocation>
        <location evidence="1">Membrane</location>
    </subcellularLocation>
</comment>
<evidence type="ECO:0000256" key="3">
    <source>
        <dbReference type="ARBA" id="ARBA00022781"/>
    </source>
</evidence>
<name>A0A0G1C4V6_9BACT</name>
<sequence length="116" mass="13149">MKDSHQIEAITEAILDYLQSNKALDLLPQIAQKLTEESWVKIDPNLAQISAPVKLSPLQTKTIRTQLSRQFNRPIKVKTKIDPKIIAGLRISVAGKIIDATVNYRLKTLKEQIIYD</sequence>
<dbReference type="InterPro" id="IPR000711">
    <property type="entry name" value="ATPase_OSCP/dsu"/>
</dbReference>
<evidence type="ECO:0000256" key="4">
    <source>
        <dbReference type="ARBA" id="ARBA00023065"/>
    </source>
</evidence>
<dbReference type="EMBL" id="LCEW01000005">
    <property type="protein sequence ID" value="KKS80479.1"/>
    <property type="molecule type" value="Genomic_DNA"/>
</dbReference>
<accession>A0A0G1C4V6</accession>